<dbReference type="Gene3D" id="3.40.50.1000">
    <property type="entry name" value="HAD superfamily/HAD-like"/>
    <property type="match status" value="1"/>
</dbReference>
<dbReference type="GO" id="GO:0005975">
    <property type="term" value="P:carbohydrate metabolic process"/>
    <property type="evidence" value="ECO:0007669"/>
    <property type="project" value="InterPro"/>
</dbReference>
<feature type="binding site" evidence="10">
    <location>
        <position position="132"/>
    </location>
    <ligand>
        <name>Mg(2+)</name>
        <dbReference type="ChEBI" id="CHEBI:18420"/>
    </ligand>
</feature>
<dbReference type="GO" id="GO:0005737">
    <property type="term" value="C:cytoplasm"/>
    <property type="evidence" value="ECO:0007669"/>
    <property type="project" value="UniProtKB-SubCell"/>
</dbReference>
<dbReference type="EC" id="3.1.3.-" evidence="7"/>
<evidence type="ECO:0000313" key="12">
    <source>
        <dbReference type="Proteomes" id="UP000441754"/>
    </source>
</evidence>
<feature type="site" description="Stabilizes the phosphoryl group" evidence="9">
    <location>
        <position position="107"/>
    </location>
</feature>
<feature type="binding site" evidence="10">
    <location>
        <position position="9"/>
    </location>
    <ligand>
        <name>Mg(2+)</name>
        <dbReference type="ChEBI" id="CHEBI:18420"/>
    </ligand>
</feature>
<evidence type="ECO:0000256" key="5">
    <source>
        <dbReference type="ARBA" id="ARBA00023277"/>
    </source>
</evidence>
<keyword evidence="4 7" id="KW-0378">Hydrolase</keyword>
<dbReference type="PIRSF" id="PIRSF004682">
    <property type="entry name" value="GmhB"/>
    <property type="match status" value="1"/>
</dbReference>
<comment type="cofactor">
    <cofactor evidence="10">
        <name>Zn(2+)</name>
        <dbReference type="ChEBI" id="CHEBI:29105"/>
    </cofactor>
</comment>
<evidence type="ECO:0000256" key="2">
    <source>
        <dbReference type="ARBA" id="ARBA00022490"/>
    </source>
</evidence>
<dbReference type="RefSeq" id="WP_154171934.1">
    <property type="nucleotide sequence ID" value="NZ_WJXZ01000001.1"/>
</dbReference>
<dbReference type="PANTHER" id="PTHR42891:SF1">
    <property type="entry name" value="D-GLYCERO-BETA-D-MANNO-HEPTOSE-1,7-BISPHOSPHATE 7-PHOSPHATASE"/>
    <property type="match status" value="1"/>
</dbReference>
<evidence type="ECO:0000256" key="9">
    <source>
        <dbReference type="PIRSR" id="PIRSR004682-3"/>
    </source>
</evidence>
<dbReference type="NCBIfam" id="TIGR01662">
    <property type="entry name" value="HAD-SF-IIIA"/>
    <property type="match status" value="1"/>
</dbReference>
<comment type="caution">
    <text evidence="11">The sequence shown here is derived from an EMBL/GenBank/DDBJ whole genome shotgun (WGS) entry which is preliminary data.</text>
</comment>
<dbReference type="GO" id="GO:0016791">
    <property type="term" value="F:phosphatase activity"/>
    <property type="evidence" value="ECO:0007669"/>
    <property type="project" value="InterPro"/>
</dbReference>
<comment type="subcellular location">
    <subcellularLocation>
        <location evidence="1 7">Cytoplasm</location>
    </subcellularLocation>
</comment>
<organism evidence="11 12">
    <name type="scientific">Larkinella terrae</name>
    <dbReference type="NCBI Taxonomy" id="2025311"/>
    <lineage>
        <taxon>Bacteria</taxon>
        <taxon>Pseudomonadati</taxon>
        <taxon>Bacteroidota</taxon>
        <taxon>Cytophagia</taxon>
        <taxon>Cytophagales</taxon>
        <taxon>Spirosomataceae</taxon>
        <taxon>Larkinella</taxon>
    </lineage>
</organism>
<dbReference type="SUPFAM" id="SSF56784">
    <property type="entry name" value="HAD-like"/>
    <property type="match status" value="1"/>
</dbReference>
<keyword evidence="12" id="KW-1185">Reference proteome</keyword>
<dbReference type="InterPro" id="IPR036412">
    <property type="entry name" value="HAD-like_sf"/>
</dbReference>
<protein>
    <recommendedName>
        <fullName evidence="6 7">D,D-heptose 1,7-bisphosphate phosphatase</fullName>
        <ecNumber evidence="7">3.1.3.-</ecNumber>
    </recommendedName>
</protein>
<comment type="similarity">
    <text evidence="7">Belongs to the gmhB family.</text>
</comment>
<feature type="binding site" evidence="10">
    <location>
        <position position="103"/>
    </location>
    <ligand>
        <name>Zn(2+)</name>
        <dbReference type="ChEBI" id="CHEBI:29105"/>
    </ligand>
</feature>
<dbReference type="InterPro" id="IPR023214">
    <property type="entry name" value="HAD_sf"/>
</dbReference>
<dbReference type="OrthoDB" id="9813880at2"/>
<evidence type="ECO:0000256" key="8">
    <source>
        <dbReference type="PIRSR" id="PIRSR004682-1"/>
    </source>
</evidence>
<proteinExistence type="inferred from homology"/>
<dbReference type="Proteomes" id="UP000441754">
    <property type="component" value="Unassembled WGS sequence"/>
</dbReference>
<feature type="binding site" evidence="10">
    <location>
        <position position="105"/>
    </location>
    <ligand>
        <name>Zn(2+)</name>
        <dbReference type="ChEBI" id="CHEBI:29105"/>
    </ligand>
</feature>
<dbReference type="GO" id="GO:0046872">
    <property type="term" value="F:metal ion binding"/>
    <property type="evidence" value="ECO:0007669"/>
    <property type="project" value="UniProtKB-KW"/>
</dbReference>
<keyword evidence="5 7" id="KW-0119">Carbohydrate metabolism</keyword>
<keyword evidence="10" id="KW-0862">Zinc</keyword>
<dbReference type="Pfam" id="PF13242">
    <property type="entry name" value="Hydrolase_like"/>
    <property type="match status" value="1"/>
</dbReference>
<keyword evidence="3 10" id="KW-0479">Metal-binding</keyword>
<feature type="site" description="Stabilizes the phosphoryl group" evidence="9">
    <location>
        <position position="49"/>
    </location>
</feature>
<feature type="binding site" evidence="10">
    <location>
        <position position="7"/>
    </location>
    <ligand>
        <name>Mg(2+)</name>
        <dbReference type="ChEBI" id="CHEBI:18420"/>
    </ligand>
</feature>
<accession>A0A7K0ECM2</accession>
<evidence type="ECO:0000256" key="1">
    <source>
        <dbReference type="ARBA" id="ARBA00004496"/>
    </source>
</evidence>
<reference evidence="11 12" key="1">
    <citation type="journal article" date="2018" name="Antonie Van Leeuwenhoek">
        <title>Larkinella terrae sp. nov., isolated from soil on Jeju Island, South Korea.</title>
        <authorList>
            <person name="Ten L.N."/>
            <person name="Jeon J."/>
            <person name="Park S.J."/>
            <person name="Park S."/>
            <person name="Lee S.Y."/>
            <person name="Kim M.K."/>
            <person name="Jung H.Y."/>
        </authorList>
    </citation>
    <scope>NUCLEOTIDE SEQUENCE [LARGE SCALE GENOMIC DNA]</scope>
    <source>
        <strain evidence="11 12">KCTC 52001</strain>
    </source>
</reference>
<dbReference type="InterPro" id="IPR006543">
    <property type="entry name" value="Histidinol-phos"/>
</dbReference>
<keyword evidence="2 7" id="KW-0963">Cytoplasm</keyword>
<dbReference type="PANTHER" id="PTHR42891">
    <property type="entry name" value="D-GLYCERO-BETA-D-MANNO-HEPTOSE-1,7-BISPHOSPHATE 7-PHOSPHATASE"/>
    <property type="match status" value="1"/>
</dbReference>
<comment type="cofactor">
    <cofactor evidence="10">
        <name>Mg(2+)</name>
        <dbReference type="ChEBI" id="CHEBI:18420"/>
    </cofactor>
</comment>
<name>A0A7K0ECM2_9BACT</name>
<feature type="site" description="Contributes to substrate recognition" evidence="9">
    <location>
        <position position="106"/>
    </location>
</feature>
<dbReference type="NCBIfam" id="TIGR01656">
    <property type="entry name" value="Histidinol-ppas"/>
    <property type="match status" value="1"/>
</dbReference>
<evidence type="ECO:0000256" key="4">
    <source>
        <dbReference type="ARBA" id="ARBA00022801"/>
    </source>
</evidence>
<evidence type="ECO:0000256" key="7">
    <source>
        <dbReference type="PIRNR" id="PIRNR004682"/>
    </source>
</evidence>
<evidence type="ECO:0000256" key="10">
    <source>
        <dbReference type="PIRSR" id="PIRSR004682-4"/>
    </source>
</evidence>
<evidence type="ECO:0000313" key="11">
    <source>
        <dbReference type="EMBL" id="MRS59697.1"/>
    </source>
</evidence>
<dbReference type="InterPro" id="IPR006549">
    <property type="entry name" value="HAD-SF_hydro_IIIA"/>
</dbReference>
<gene>
    <name evidence="11" type="ORF">GJJ30_00220</name>
</gene>
<feature type="binding site" evidence="10">
    <location>
        <position position="90"/>
    </location>
    <ligand>
        <name>Zn(2+)</name>
        <dbReference type="ChEBI" id="CHEBI:29105"/>
    </ligand>
</feature>
<dbReference type="InterPro" id="IPR004446">
    <property type="entry name" value="Heptose_bisP_phosphatase"/>
</dbReference>
<feature type="active site" description="Nucleophile" evidence="8">
    <location>
        <position position="7"/>
    </location>
</feature>
<dbReference type="EMBL" id="WJXZ01000001">
    <property type="protein sequence ID" value="MRS59697.1"/>
    <property type="molecule type" value="Genomic_DNA"/>
</dbReference>
<evidence type="ECO:0000256" key="6">
    <source>
        <dbReference type="ARBA" id="ARBA00031828"/>
    </source>
</evidence>
<dbReference type="AlphaFoldDB" id="A0A7K0ECM2"/>
<feature type="binding site" evidence="10">
    <location>
        <position position="88"/>
    </location>
    <ligand>
        <name>Zn(2+)</name>
        <dbReference type="ChEBI" id="CHEBI:29105"/>
    </ligand>
</feature>
<feature type="active site" description="Proton donor" evidence="8">
    <location>
        <position position="9"/>
    </location>
</feature>
<evidence type="ECO:0000256" key="3">
    <source>
        <dbReference type="ARBA" id="ARBA00022723"/>
    </source>
</evidence>
<keyword evidence="10" id="KW-0460">Magnesium</keyword>
<sequence>MKAVFIDKDGTLIYDRPYNVDPEQITLYPDAGKVLQRLQRAGYRILIISNQAGVAYGYFPEEALTAVKIRLQELLAPFGVVPDGFYYCPHHPEGTVPVYTRSCSCRKPQPGLLQRAARDHGIDLAASWMIGDILNDTEAGNRAGCRTILLDNGHETEWVPGPFRTPTQTVHHWNGIAEVILDARHSPIDEQAREIFH</sequence>
<dbReference type="CDD" id="cd07503">
    <property type="entry name" value="HAD_HisB-N"/>
    <property type="match status" value="1"/>
</dbReference>